<dbReference type="NCBIfam" id="NF004281">
    <property type="entry name" value="PRK05690.1"/>
    <property type="match status" value="1"/>
</dbReference>
<keyword evidence="2" id="KW-0548">Nucleotidyltransferase</keyword>
<dbReference type="InterPro" id="IPR036873">
    <property type="entry name" value="Rhodanese-like_dom_sf"/>
</dbReference>
<gene>
    <name evidence="2" type="primary">moeB</name>
    <name evidence="2" type="ORF">HWI92_09210</name>
</gene>
<dbReference type="CDD" id="cd00757">
    <property type="entry name" value="ThiF_MoeB_HesA_family"/>
    <property type="match status" value="1"/>
</dbReference>
<dbReference type="SMART" id="SM00450">
    <property type="entry name" value="RHOD"/>
    <property type="match status" value="1"/>
</dbReference>
<evidence type="ECO:0000313" key="3">
    <source>
        <dbReference type="Proteomes" id="UP000612680"/>
    </source>
</evidence>
<dbReference type="CDD" id="cd00158">
    <property type="entry name" value="RHOD"/>
    <property type="match status" value="1"/>
</dbReference>
<dbReference type="Gene3D" id="3.40.250.10">
    <property type="entry name" value="Rhodanese-like domain"/>
    <property type="match status" value="1"/>
</dbReference>
<dbReference type="PROSITE" id="PS50206">
    <property type="entry name" value="RHODANESE_3"/>
    <property type="match status" value="1"/>
</dbReference>
<dbReference type="SUPFAM" id="SSF69572">
    <property type="entry name" value="Activating enzymes of the ubiquitin-like proteins"/>
    <property type="match status" value="1"/>
</dbReference>
<dbReference type="InterPro" id="IPR001763">
    <property type="entry name" value="Rhodanese-like_dom"/>
</dbReference>
<sequence>MEPLERKRYSRQILLPEIGLAGQEKLRAARVLVVGAGGLGCPVLQYIVAAGVGTVGIADDDTVDLTNLHRQILYTRDDIGKNKAETAVQKLLQLNPHVHFTAYPVRLTPENAEEIASGYDIVVDGSDNFPTRYLVDDVCAKQKKLLVFGSILRFEGQVSVFNGPSGPSYRSLFPDSGEADNCADAGVLGVLPGIIGTYMANEVIKLICGIGQPLVGKLLIFNALNAATQIFGLSGNTGAEHNASGTEINFTNQHDELLSWESYEAFAATSPGDYWLVDVREPYEFEADNFGGVNIPLSEITDNLKELPAGKTVVLYCTTGTRSQKAAKLLGKAGYAGKLLTAGNW</sequence>
<accession>A0ABX7I7B1</accession>
<proteinExistence type="predicted"/>
<dbReference type="PANTHER" id="PTHR10953:SF102">
    <property type="entry name" value="ADENYLYLTRANSFERASE AND SULFURTRANSFERASE MOCS3"/>
    <property type="match status" value="1"/>
</dbReference>
<protein>
    <submittedName>
        <fullName evidence="2">Molybdopterin-synthase adenylyltransferase MoeB</fullName>
    </submittedName>
</protein>
<dbReference type="Gene3D" id="3.40.50.720">
    <property type="entry name" value="NAD(P)-binding Rossmann-like Domain"/>
    <property type="match status" value="1"/>
</dbReference>
<evidence type="ECO:0000313" key="2">
    <source>
        <dbReference type="EMBL" id="QRR01068.1"/>
    </source>
</evidence>
<dbReference type="InterPro" id="IPR045886">
    <property type="entry name" value="ThiF/MoeB/HesA"/>
</dbReference>
<dbReference type="Pfam" id="PF00899">
    <property type="entry name" value="ThiF"/>
    <property type="match status" value="1"/>
</dbReference>
<organism evidence="2 3">
    <name type="scientific">Dyadobacter sandarakinus</name>
    <dbReference type="NCBI Taxonomy" id="2747268"/>
    <lineage>
        <taxon>Bacteria</taxon>
        <taxon>Pseudomonadati</taxon>
        <taxon>Bacteroidota</taxon>
        <taxon>Cytophagia</taxon>
        <taxon>Cytophagales</taxon>
        <taxon>Spirosomataceae</taxon>
        <taxon>Dyadobacter</taxon>
    </lineage>
</organism>
<keyword evidence="2" id="KW-0808">Transferase</keyword>
<dbReference type="RefSeq" id="WP_204663008.1">
    <property type="nucleotide sequence ID" value="NZ_CP056775.1"/>
</dbReference>
<dbReference type="Pfam" id="PF00581">
    <property type="entry name" value="Rhodanese"/>
    <property type="match status" value="1"/>
</dbReference>
<dbReference type="InterPro" id="IPR000594">
    <property type="entry name" value="ThiF_NAD_FAD-bd"/>
</dbReference>
<dbReference type="InterPro" id="IPR035985">
    <property type="entry name" value="Ubiquitin-activating_enz"/>
</dbReference>
<dbReference type="PANTHER" id="PTHR10953">
    <property type="entry name" value="UBIQUITIN-ACTIVATING ENZYME E1"/>
    <property type="match status" value="1"/>
</dbReference>
<feature type="domain" description="Rhodanese" evidence="1">
    <location>
        <begin position="270"/>
        <end position="335"/>
    </location>
</feature>
<name>A0ABX7I7B1_9BACT</name>
<dbReference type="EMBL" id="CP056775">
    <property type="protein sequence ID" value="QRR01068.1"/>
    <property type="molecule type" value="Genomic_DNA"/>
</dbReference>
<evidence type="ECO:0000259" key="1">
    <source>
        <dbReference type="PROSITE" id="PS50206"/>
    </source>
</evidence>
<keyword evidence="3" id="KW-1185">Reference proteome</keyword>
<dbReference type="Proteomes" id="UP000612680">
    <property type="component" value="Chromosome"/>
</dbReference>
<reference evidence="2 3" key="1">
    <citation type="submission" date="2020-06" db="EMBL/GenBank/DDBJ databases">
        <title>Dyadobacter sandarakinus sp. nov., isolated from the soil of the Arctic Yellow River Station.</title>
        <authorList>
            <person name="Zhang Y."/>
            <person name="Peng F."/>
        </authorList>
    </citation>
    <scope>NUCLEOTIDE SEQUENCE [LARGE SCALE GENOMIC DNA]</scope>
    <source>
        <strain evidence="2 3">Q3-56</strain>
    </source>
</reference>
<dbReference type="GO" id="GO:0016779">
    <property type="term" value="F:nucleotidyltransferase activity"/>
    <property type="evidence" value="ECO:0007669"/>
    <property type="project" value="UniProtKB-KW"/>
</dbReference>